<evidence type="ECO:0000313" key="2">
    <source>
        <dbReference type="Proteomes" id="UP000295136"/>
    </source>
</evidence>
<gene>
    <name evidence="1" type="ORF">E1295_31920</name>
</gene>
<protein>
    <submittedName>
        <fullName evidence="1">Uncharacterized protein</fullName>
    </submittedName>
</protein>
<evidence type="ECO:0000313" key="1">
    <source>
        <dbReference type="EMBL" id="TDE40508.1"/>
    </source>
</evidence>
<reference evidence="1 2" key="1">
    <citation type="submission" date="2019-03" db="EMBL/GenBank/DDBJ databases">
        <title>Draft genome sequences of novel Actinobacteria.</title>
        <authorList>
            <person name="Sahin N."/>
            <person name="Ay H."/>
            <person name="Saygin H."/>
        </authorList>
    </citation>
    <scope>NUCLEOTIDE SEQUENCE [LARGE SCALE GENOMIC DNA]</scope>
    <source>
        <strain evidence="1 2">6K102</strain>
    </source>
</reference>
<accession>A0A4R5EZE0</accession>
<proteinExistence type="predicted"/>
<dbReference type="Proteomes" id="UP000295136">
    <property type="component" value="Unassembled WGS sequence"/>
</dbReference>
<name>A0A4R5EZE0_9ACTN</name>
<dbReference type="EMBL" id="SMLD01000108">
    <property type="protein sequence ID" value="TDE40508.1"/>
    <property type="molecule type" value="Genomic_DNA"/>
</dbReference>
<organism evidence="1 2">
    <name type="scientific">Nonomuraea mesophila</name>
    <dbReference type="NCBI Taxonomy" id="2530382"/>
    <lineage>
        <taxon>Bacteria</taxon>
        <taxon>Bacillati</taxon>
        <taxon>Actinomycetota</taxon>
        <taxon>Actinomycetes</taxon>
        <taxon>Streptosporangiales</taxon>
        <taxon>Streptosporangiaceae</taxon>
        <taxon>Nonomuraea</taxon>
    </lineage>
</organism>
<comment type="caution">
    <text evidence="1">The sequence shown here is derived from an EMBL/GenBank/DDBJ whole genome shotgun (WGS) entry which is preliminary data.</text>
</comment>
<sequence length="75" mass="8442">MKLDGRHPSTVAIARWFEYEHLPLHLQDISEDCHDLAVAMIEALPDDPELVAGLRKLLEAKDAFVRAAVAAHRQE</sequence>
<keyword evidence="2" id="KW-1185">Reference proteome</keyword>
<dbReference type="RefSeq" id="WP_132636132.1">
    <property type="nucleotide sequence ID" value="NZ_SMLD01000108.1"/>
</dbReference>
<dbReference type="AlphaFoldDB" id="A0A4R5EZE0"/>